<dbReference type="Pfam" id="PF09203">
    <property type="entry name" value="MspA"/>
    <property type="match status" value="1"/>
</dbReference>
<dbReference type="InterPro" id="IPR036435">
    <property type="entry name" value="Leukocidin/porin_MspA_sf"/>
</dbReference>
<dbReference type="Gene3D" id="2.60.40.1650">
    <property type="entry name" value="Porin MspA (Ig-like beta-sandwich domain)"/>
    <property type="match status" value="2"/>
</dbReference>
<gene>
    <name evidence="3" type="ORF">MHIP_51270</name>
</gene>
<organism evidence="3 4">
    <name type="scientific">Mycolicibacterium hippocampi</name>
    <dbReference type="NCBI Taxonomy" id="659824"/>
    <lineage>
        <taxon>Bacteria</taxon>
        <taxon>Bacillati</taxon>
        <taxon>Actinomycetota</taxon>
        <taxon>Actinomycetes</taxon>
        <taxon>Mycobacteriales</taxon>
        <taxon>Mycobacteriaceae</taxon>
        <taxon>Mycolicibacterium</taxon>
    </lineage>
</organism>
<dbReference type="AlphaFoldDB" id="A0A7I9ZUM5"/>
<dbReference type="InterPro" id="IPR015286">
    <property type="entry name" value="Porin_fam_mycobact-type"/>
</dbReference>
<feature type="signal peptide" evidence="2">
    <location>
        <begin position="1"/>
        <end position="25"/>
    </location>
</feature>
<evidence type="ECO:0000313" key="3">
    <source>
        <dbReference type="EMBL" id="GFH04644.1"/>
    </source>
</evidence>
<evidence type="ECO:0000256" key="2">
    <source>
        <dbReference type="SAM" id="SignalP"/>
    </source>
</evidence>
<keyword evidence="4" id="KW-1185">Reference proteome</keyword>
<name>A0A7I9ZUM5_9MYCO</name>
<dbReference type="Proteomes" id="UP000465304">
    <property type="component" value="Unassembled WGS sequence"/>
</dbReference>
<feature type="chain" id="PRO_5029823080" description="MspA protein" evidence="2">
    <location>
        <begin position="26"/>
        <end position="221"/>
    </location>
</feature>
<dbReference type="RefSeq" id="WP_163893783.1">
    <property type="nucleotide sequence ID" value="NZ_BLLB01000002.1"/>
</dbReference>
<sequence>MSKSFTAFAVAGWLMTVGSAQLAWAEPLPEPPVQPVADVGPPPPPGVVASGAPGVLDTPDGWRVEVSARDESQLPVAPLTTAISSREYLVGGTFVGKVTGSGTTELTGGTLVAGYQIGCGVLADEIAIEPSAGLAVVLPIPDFDGQFGIDGSIDLLPGQISVVDIADKKFEGDEARVTITGLRVNFDRCVGQSFIRSRATLAVSTEDTEDVITYLGVTKIV</sequence>
<protein>
    <recommendedName>
        <fullName evidence="5">MspA protein</fullName>
    </recommendedName>
</protein>
<evidence type="ECO:0000256" key="1">
    <source>
        <dbReference type="ARBA" id="ARBA00022729"/>
    </source>
</evidence>
<comment type="caution">
    <text evidence="3">The sequence shown here is derived from an EMBL/GenBank/DDBJ whole genome shotgun (WGS) entry which is preliminary data.</text>
</comment>
<dbReference type="SUPFAM" id="SSF56959">
    <property type="entry name" value="Leukocidin-like"/>
    <property type="match status" value="1"/>
</dbReference>
<dbReference type="EMBL" id="BLLB01000002">
    <property type="protein sequence ID" value="GFH04644.1"/>
    <property type="molecule type" value="Genomic_DNA"/>
</dbReference>
<keyword evidence="1 2" id="KW-0732">Signal</keyword>
<accession>A0A7I9ZUM5</accession>
<reference evidence="3 4" key="1">
    <citation type="journal article" date="2019" name="Emerg. Microbes Infect.">
        <title>Comprehensive subspecies identification of 175 nontuberculous mycobacteria species based on 7547 genomic profiles.</title>
        <authorList>
            <person name="Matsumoto Y."/>
            <person name="Kinjo T."/>
            <person name="Motooka D."/>
            <person name="Nabeya D."/>
            <person name="Jung N."/>
            <person name="Uechi K."/>
            <person name="Horii T."/>
            <person name="Iida T."/>
            <person name="Fujita J."/>
            <person name="Nakamura S."/>
        </authorList>
    </citation>
    <scope>NUCLEOTIDE SEQUENCE [LARGE SCALE GENOMIC DNA]</scope>
    <source>
        <strain evidence="3 4">JCM 30996</strain>
    </source>
</reference>
<evidence type="ECO:0008006" key="5">
    <source>
        <dbReference type="Google" id="ProtNLM"/>
    </source>
</evidence>
<evidence type="ECO:0000313" key="4">
    <source>
        <dbReference type="Proteomes" id="UP000465304"/>
    </source>
</evidence>
<proteinExistence type="predicted"/>